<comment type="caution">
    <text evidence="1">The sequence shown here is derived from an EMBL/GenBank/DDBJ whole genome shotgun (WGS) entry which is preliminary data.</text>
</comment>
<dbReference type="EMBL" id="JADFTS010000004">
    <property type="protein sequence ID" value="KAF9608063.1"/>
    <property type="molecule type" value="Genomic_DNA"/>
</dbReference>
<dbReference type="PANTHER" id="PTHR32161:SF9">
    <property type="entry name" value="TOLB PROTEIN-LIKE PROTEIN"/>
    <property type="match status" value="1"/>
</dbReference>
<reference evidence="1 2" key="1">
    <citation type="submission" date="2020-10" db="EMBL/GenBank/DDBJ databases">
        <title>The Coptis chinensis genome and diversification of protoberbering-type alkaloids.</title>
        <authorList>
            <person name="Wang B."/>
            <person name="Shu S."/>
            <person name="Song C."/>
            <person name="Liu Y."/>
        </authorList>
    </citation>
    <scope>NUCLEOTIDE SEQUENCE [LARGE SCALE GENOMIC DNA]</scope>
    <source>
        <strain evidence="1">HL-2020</strain>
        <tissue evidence="1">Leaf</tissue>
    </source>
</reference>
<evidence type="ECO:0000313" key="2">
    <source>
        <dbReference type="Proteomes" id="UP000631114"/>
    </source>
</evidence>
<keyword evidence="2" id="KW-1185">Reference proteome</keyword>
<protein>
    <submittedName>
        <fullName evidence="1">Uncharacterized protein</fullName>
    </submittedName>
</protein>
<dbReference type="AlphaFoldDB" id="A0A835LTY4"/>
<sequence length="142" mass="15187">MTNASSATSSSSMCGVTSTGSGLALLQMEVVEDLVQHQLQSSYICLNQVTPFISSSSFPIETQKPVKGTIAFTTSGRPDYGFGIFSVKLPSTLSGNLTEELTERHLTDGTSNNFNGQFIEENEGTITYISLKNTGSAQIFLT</sequence>
<name>A0A835LTY4_9MAGN</name>
<gene>
    <name evidence="1" type="ORF">IFM89_005978</name>
</gene>
<evidence type="ECO:0000313" key="1">
    <source>
        <dbReference type="EMBL" id="KAF9608063.1"/>
    </source>
</evidence>
<organism evidence="1 2">
    <name type="scientific">Coptis chinensis</name>
    <dbReference type="NCBI Taxonomy" id="261450"/>
    <lineage>
        <taxon>Eukaryota</taxon>
        <taxon>Viridiplantae</taxon>
        <taxon>Streptophyta</taxon>
        <taxon>Embryophyta</taxon>
        <taxon>Tracheophyta</taxon>
        <taxon>Spermatophyta</taxon>
        <taxon>Magnoliopsida</taxon>
        <taxon>Ranunculales</taxon>
        <taxon>Ranunculaceae</taxon>
        <taxon>Coptidoideae</taxon>
        <taxon>Coptis</taxon>
    </lineage>
</organism>
<dbReference type="PANTHER" id="PTHR32161">
    <property type="entry name" value="DPP6 N-TERMINAL DOMAIN-LIKE PROTEIN"/>
    <property type="match status" value="1"/>
</dbReference>
<proteinExistence type="predicted"/>
<dbReference type="OrthoDB" id="1723483at2759"/>
<dbReference type="Proteomes" id="UP000631114">
    <property type="component" value="Unassembled WGS sequence"/>
</dbReference>
<accession>A0A835LTY4</accession>